<dbReference type="Gene3D" id="3.80.10.10">
    <property type="entry name" value="Ribonuclease Inhibitor"/>
    <property type="match status" value="1"/>
</dbReference>
<evidence type="ECO:0000313" key="3">
    <source>
        <dbReference type="Proteomes" id="UP001058974"/>
    </source>
</evidence>
<dbReference type="Pfam" id="PF00646">
    <property type="entry name" value="F-box"/>
    <property type="match status" value="1"/>
</dbReference>
<dbReference type="InterPro" id="IPR036047">
    <property type="entry name" value="F-box-like_dom_sf"/>
</dbReference>
<dbReference type="EMBL" id="JAMSHJ010000005">
    <property type="protein sequence ID" value="KAI5413760.1"/>
    <property type="molecule type" value="Genomic_DNA"/>
</dbReference>
<dbReference type="Gramene" id="Psat5g293000.2">
    <property type="protein sequence ID" value="Psat5g293000.2.cds"/>
    <property type="gene ID" value="Psat5g293000"/>
</dbReference>
<evidence type="ECO:0000313" key="2">
    <source>
        <dbReference type="EMBL" id="KAI5413760.1"/>
    </source>
</evidence>
<dbReference type="Proteomes" id="UP001058974">
    <property type="component" value="Chromosome 5"/>
</dbReference>
<dbReference type="InterPro" id="IPR053781">
    <property type="entry name" value="F-box_AtFBL13-like"/>
</dbReference>
<proteinExistence type="predicted"/>
<feature type="domain" description="F-box" evidence="1">
    <location>
        <begin position="44"/>
        <end position="85"/>
    </location>
</feature>
<reference evidence="2 3" key="1">
    <citation type="journal article" date="2022" name="Nat. Genet.">
        <title>Improved pea reference genome and pan-genome highlight genomic features and evolutionary characteristics.</title>
        <authorList>
            <person name="Yang T."/>
            <person name="Liu R."/>
            <person name="Luo Y."/>
            <person name="Hu S."/>
            <person name="Wang D."/>
            <person name="Wang C."/>
            <person name="Pandey M.K."/>
            <person name="Ge S."/>
            <person name="Xu Q."/>
            <person name="Li N."/>
            <person name="Li G."/>
            <person name="Huang Y."/>
            <person name="Saxena R.K."/>
            <person name="Ji Y."/>
            <person name="Li M."/>
            <person name="Yan X."/>
            <person name="He Y."/>
            <person name="Liu Y."/>
            <person name="Wang X."/>
            <person name="Xiang C."/>
            <person name="Varshney R.K."/>
            <person name="Ding H."/>
            <person name="Gao S."/>
            <person name="Zong X."/>
        </authorList>
    </citation>
    <scope>NUCLEOTIDE SEQUENCE [LARGE SCALE GENOMIC DNA]</scope>
    <source>
        <strain evidence="2 3">cv. Zhongwan 6</strain>
    </source>
</reference>
<dbReference type="SUPFAM" id="SSF52047">
    <property type="entry name" value="RNI-like"/>
    <property type="match status" value="1"/>
</dbReference>
<dbReference type="Gramene" id="Psat5g293000.1">
    <property type="protein sequence ID" value="Psat5g293000.1.cds"/>
    <property type="gene ID" value="Psat5g293000"/>
</dbReference>
<dbReference type="PANTHER" id="PTHR34223">
    <property type="entry name" value="OS11G0201299 PROTEIN"/>
    <property type="match status" value="1"/>
</dbReference>
<keyword evidence="3" id="KW-1185">Reference proteome</keyword>
<dbReference type="OrthoDB" id="612216at2759"/>
<comment type="caution">
    <text evidence="2">The sequence shown here is derived from an EMBL/GenBank/DDBJ whole genome shotgun (WGS) entry which is preliminary data.</text>
</comment>
<dbReference type="AlphaFoldDB" id="A0A9D4X686"/>
<dbReference type="Gramene" id="Psat05G0805900-T1">
    <property type="protein sequence ID" value="KAI5413760.1"/>
    <property type="gene ID" value="KIW84_058059"/>
</dbReference>
<name>A0A9D4X686_PEA</name>
<dbReference type="CDD" id="cd22160">
    <property type="entry name" value="F-box_AtFBL13-like"/>
    <property type="match status" value="1"/>
</dbReference>
<evidence type="ECO:0000259" key="1">
    <source>
        <dbReference type="SMART" id="SM00256"/>
    </source>
</evidence>
<dbReference type="SUPFAM" id="SSF81383">
    <property type="entry name" value="F-box domain"/>
    <property type="match status" value="1"/>
</dbReference>
<accession>A0A9D4X686</accession>
<dbReference type="InterPro" id="IPR001810">
    <property type="entry name" value="F-box_dom"/>
</dbReference>
<dbReference type="Gramene" id="Psat5g293000.3">
    <property type="protein sequence ID" value="Psat5g293000.3.cds"/>
    <property type="gene ID" value="Psat5g293000"/>
</dbReference>
<protein>
    <recommendedName>
        <fullName evidence="1">F-box domain-containing protein</fullName>
    </recommendedName>
</protein>
<dbReference type="Gramene" id="PSAT_LOCUS19350_t1">
    <property type="protein sequence ID" value="CAL5200012.1"/>
    <property type="gene ID" value="PSAT_LOCUS19350"/>
</dbReference>
<sequence>MTETYFRGSGRIAKKLKPRLSDSVPQDKVNNNEAVESGDKFDEMPDCVVLHILSFMETKDAVRTCVLSKRWTNLWTSIPCLNFNSKSFARLADFKKFVMWVLFRRDSSVVKVLTYCRAGVEYATDQNLFNKVIDHATSHGVEEIVVNLRAKAVGSPPVDIPLSLLKCKTLKRLELKDCHPTKPEWPVTCLPAKKLLHLEHFTMDTTDISNSFASLANLFGFATLTTLNLSNLTLCCTENESLNPFENCVNLKNLHLREICFKSDLAPKDFVISAPQLNNMTIMCTRFKCKLVVSAPKLIHFSYLYASSCAFFEFSMPSVDALIIDIREPNYQLKEPHQRPGEKTSHGLINMFREHHNAELSFSTAMVSCGTTVVMQKEECSSFSKWKSVNLRVGSTYKIFINNLDHITAYFRSCSKRDDFEILTI</sequence>
<dbReference type="SMART" id="SM00256">
    <property type="entry name" value="FBOX"/>
    <property type="match status" value="1"/>
</dbReference>
<dbReference type="PANTHER" id="PTHR34223:SF51">
    <property type="entry name" value="OS06G0556300 PROTEIN"/>
    <property type="match status" value="1"/>
</dbReference>
<dbReference type="InterPro" id="IPR053197">
    <property type="entry name" value="F-box_SCFL_complex_component"/>
</dbReference>
<dbReference type="Gene3D" id="1.20.1280.50">
    <property type="match status" value="1"/>
</dbReference>
<organism evidence="2 3">
    <name type="scientific">Pisum sativum</name>
    <name type="common">Garden pea</name>
    <name type="synonym">Lathyrus oleraceus</name>
    <dbReference type="NCBI Taxonomy" id="3888"/>
    <lineage>
        <taxon>Eukaryota</taxon>
        <taxon>Viridiplantae</taxon>
        <taxon>Streptophyta</taxon>
        <taxon>Embryophyta</taxon>
        <taxon>Tracheophyta</taxon>
        <taxon>Spermatophyta</taxon>
        <taxon>Magnoliopsida</taxon>
        <taxon>eudicotyledons</taxon>
        <taxon>Gunneridae</taxon>
        <taxon>Pentapetalae</taxon>
        <taxon>rosids</taxon>
        <taxon>fabids</taxon>
        <taxon>Fabales</taxon>
        <taxon>Fabaceae</taxon>
        <taxon>Papilionoideae</taxon>
        <taxon>50 kb inversion clade</taxon>
        <taxon>NPAAA clade</taxon>
        <taxon>Hologalegina</taxon>
        <taxon>IRL clade</taxon>
        <taxon>Fabeae</taxon>
        <taxon>Lathyrus</taxon>
    </lineage>
</organism>
<gene>
    <name evidence="2" type="ORF">KIW84_058059</name>
</gene>
<dbReference type="InterPro" id="IPR032675">
    <property type="entry name" value="LRR_dom_sf"/>
</dbReference>